<keyword evidence="4 5" id="KW-0547">Nucleotide-binding</keyword>
<feature type="chain" id="PRO_5044534146" evidence="5">
    <location>
        <begin position="23"/>
        <end position="543"/>
    </location>
</feature>
<feature type="signal peptide" evidence="5">
    <location>
        <begin position="1"/>
        <end position="22"/>
    </location>
</feature>
<evidence type="ECO:0000259" key="7">
    <source>
        <dbReference type="Pfam" id="PF02872"/>
    </source>
</evidence>
<proteinExistence type="inferred from homology"/>
<evidence type="ECO:0000259" key="6">
    <source>
        <dbReference type="Pfam" id="PF00149"/>
    </source>
</evidence>
<sequence>MMMKRRCCAAAVVLLLAQGAYAYTLNQTYRFTVLHTNDIHGRFWHNEQGEYGMAAQKTLIDRIKKEVAEQGGQVLLLSAGDHNTGVPESDIQNAKPDIEGMNLLGYEAAVLGNHEFDKPVDVLRQQEQQAKFPFLAANVRQKNGEYLVKPYTVLNKGGLKIAVVGLTTEDTPKLSAHAAAMDFEKPAAAARRTLKELAQTHRPDVRIALTHMGYYHNGKHGDNAPGDVSLARSLKNEAGQQFDLIIGGHSHTTVCVHEDGSFNHDFKPGDDCRPDYQNGAWIVQAGEWGKYLGRADFEFRNGRTKLVGYRLIPINLKQKIQTADGQTEYRPYGETIAPDAEVAAALQPYQDEGSRLLDINIGTGTGAFEGGRDAVRHRQTNLGRLITEAYRKRLKADIALVNSGAIRDSLPEGDITYKQVLKVHPFGNTMGRVRLSGRELSDYLHTVALKQAGSGAYAQFSGNLSMDIDHDNQRVRNIRINGRPLQAEQYYTVALTAFCANGGDGYPNLRQHPSYVDSGFVDAQVLKEYIMEEQHLDAAKYAP</sequence>
<dbReference type="EC" id="3.1.3.5" evidence="8"/>
<dbReference type="GO" id="GO:0009166">
    <property type="term" value="P:nucleotide catabolic process"/>
    <property type="evidence" value="ECO:0007669"/>
    <property type="project" value="InterPro"/>
</dbReference>
<evidence type="ECO:0000256" key="2">
    <source>
        <dbReference type="ARBA" id="ARBA00022723"/>
    </source>
</evidence>
<accession>A0A8T9MWW9</accession>
<name>A0A8T9MWW9_9NEIS</name>
<dbReference type="RefSeq" id="WP_169718732.1">
    <property type="nucleotide sequence ID" value="NZ_CP091521.1"/>
</dbReference>
<dbReference type="SUPFAM" id="SSF55816">
    <property type="entry name" value="5'-nucleotidase (syn. UDP-sugar hydrolase), C-terminal domain"/>
    <property type="match status" value="1"/>
</dbReference>
<keyword evidence="3 5" id="KW-0732">Signal</keyword>
<keyword evidence="5 8" id="KW-0378">Hydrolase</keyword>
<feature type="domain" description="Calcineurin-like phosphoesterase" evidence="6">
    <location>
        <begin position="32"/>
        <end position="252"/>
    </location>
</feature>
<dbReference type="GO" id="GO:0030288">
    <property type="term" value="C:outer membrane-bounded periplasmic space"/>
    <property type="evidence" value="ECO:0007669"/>
    <property type="project" value="TreeGrafter"/>
</dbReference>
<evidence type="ECO:0000256" key="1">
    <source>
        <dbReference type="ARBA" id="ARBA00006654"/>
    </source>
</evidence>
<dbReference type="InterPro" id="IPR006146">
    <property type="entry name" value="5'-Nucleotdase_CS"/>
</dbReference>
<dbReference type="GO" id="GO:0046872">
    <property type="term" value="F:metal ion binding"/>
    <property type="evidence" value="ECO:0007669"/>
    <property type="project" value="UniProtKB-KW"/>
</dbReference>
<dbReference type="Gene3D" id="3.60.21.10">
    <property type="match status" value="1"/>
</dbReference>
<dbReference type="SUPFAM" id="SSF56300">
    <property type="entry name" value="Metallo-dependent phosphatases"/>
    <property type="match status" value="1"/>
</dbReference>
<dbReference type="GO" id="GO:0008253">
    <property type="term" value="F:5'-nucleotidase activity"/>
    <property type="evidence" value="ECO:0007669"/>
    <property type="project" value="UniProtKB-EC"/>
</dbReference>
<dbReference type="InterPro" id="IPR006179">
    <property type="entry name" value="5_nucleotidase/apyrase"/>
</dbReference>
<dbReference type="Pfam" id="PF02872">
    <property type="entry name" value="5_nucleotid_C"/>
    <property type="match status" value="1"/>
</dbReference>
<dbReference type="NCBIfam" id="NF007109">
    <property type="entry name" value="PRK09558.1"/>
    <property type="match status" value="1"/>
</dbReference>
<dbReference type="InterPro" id="IPR036907">
    <property type="entry name" value="5'-Nucleotdase_C_sf"/>
</dbReference>
<dbReference type="Pfam" id="PF00149">
    <property type="entry name" value="Metallophos"/>
    <property type="match status" value="1"/>
</dbReference>
<evidence type="ECO:0000256" key="5">
    <source>
        <dbReference type="RuleBase" id="RU362119"/>
    </source>
</evidence>
<feature type="domain" description="5'-Nucleotidase C-terminal" evidence="7">
    <location>
        <begin position="368"/>
        <end position="509"/>
    </location>
</feature>
<dbReference type="EMBL" id="CP091521">
    <property type="protein sequence ID" value="UOP04936.2"/>
    <property type="molecule type" value="Genomic_DNA"/>
</dbReference>
<organism evidence="8 9">
    <name type="scientific">Conchiformibius kuhniae</name>
    <dbReference type="NCBI Taxonomy" id="211502"/>
    <lineage>
        <taxon>Bacteria</taxon>
        <taxon>Pseudomonadati</taxon>
        <taxon>Pseudomonadota</taxon>
        <taxon>Betaproteobacteria</taxon>
        <taxon>Neisseriales</taxon>
        <taxon>Neisseriaceae</taxon>
        <taxon>Conchiformibius</taxon>
    </lineage>
</organism>
<comment type="similarity">
    <text evidence="1 5">Belongs to the 5'-nucleotidase family.</text>
</comment>
<reference evidence="8" key="2">
    <citation type="submission" date="2024-09" db="EMBL/GenBank/DDBJ databases">
        <authorList>
            <person name="Veyrier F.J."/>
        </authorList>
    </citation>
    <scope>NUCLEOTIDE SEQUENCE</scope>
    <source>
        <strain evidence="8">17694</strain>
    </source>
</reference>
<dbReference type="EC" id="3.6.1.45" evidence="8"/>
<evidence type="ECO:0000256" key="3">
    <source>
        <dbReference type="ARBA" id="ARBA00022729"/>
    </source>
</evidence>
<dbReference type="PANTHER" id="PTHR11575">
    <property type="entry name" value="5'-NUCLEOTIDASE-RELATED"/>
    <property type="match status" value="1"/>
</dbReference>
<dbReference type="AlphaFoldDB" id="A0A8T9MWW9"/>
<dbReference type="KEGG" id="ckh:LVJ77_00825"/>
<dbReference type="PANTHER" id="PTHR11575:SF46">
    <property type="entry name" value="PROTEIN USHA"/>
    <property type="match status" value="1"/>
</dbReference>
<evidence type="ECO:0000313" key="9">
    <source>
        <dbReference type="Proteomes" id="UP000831534"/>
    </source>
</evidence>
<dbReference type="GO" id="GO:0000166">
    <property type="term" value="F:nucleotide binding"/>
    <property type="evidence" value="ECO:0007669"/>
    <property type="project" value="UniProtKB-KW"/>
</dbReference>
<evidence type="ECO:0000256" key="4">
    <source>
        <dbReference type="ARBA" id="ARBA00022741"/>
    </source>
</evidence>
<evidence type="ECO:0000313" key="8">
    <source>
        <dbReference type="EMBL" id="UOP04936.2"/>
    </source>
</evidence>
<dbReference type="Proteomes" id="UP000831534">
    <property type="component" value="Chromosome"/>
</dbReference>
<dbReference type="PRINTS" id="PR01607">
    <property type="entry name" value="APYRASEFAMLY"/>
</dbReference>
<keyword evidence="9" id="KW-1185">Reference proteome</keyword>
<keyword evidence="2" id="KW-0479">Metal-binding</keyword>
<dbReference type="PROSITE" id="PS00786">
    <property type="entry name" value="5_NUCLEOTIDASE_2"/>
    <property type="match status" value="1"/>
</dbReference>
<protein>
    <submittedName>
        <fullName evidence="8">Bifunctional UDP-sugar hydrolase/5'-nucleotidase UshA</fullName>
        <ecNumber evidence="8">3.1.3.5</ecNumber>
        <ecNumber evidence="8">3.6.1.45</ecNumber>
    </submittedName>
</protein>
<dbReference type="InterPro" id="IPR029052">
    <property type="entry name" value="Metallo-depent_PP-like"/>
</dbReference>
<dbReference type="InterPro" id="IPR008334">
    <property type="entry name" value="5'-Nucleotdase_C"/>
</dbReference>
<dbReference type="GO" id="GO:0008768">
    <property type="term" value="F:UDP-sugar diphosphatase activity"/>
    <property type="evidence" value="ECO:0007669"/>
    <property type="project" value="UniProtKB-EC"/>
</dbReference>
<dbReference type="Gene3D" id="3.90.780.10">
    <property type="entry name" value="5'-Nucleotidase, C-terminal domain"/>
    <property type="match status" value="1"/>
</dbReference>
<gene>
    <name evidence="8" type="primary">ushA</name>
    <name evidence="8" type="ORF">LVJ77_00825</name>
</gene>
<reference evidence="8" key="1">
    <citation type="journal article" date="2022" name="Res Sq">
        <title>Evolution of multicellular longitudinally dividing oral cavity symbionts (Neisseriaceae).</title>
        <authorList>
            <person name="Nyongesa S."/>
            <person name="Weber P."/>
            <person name="Bernet E."/>
            <person name="Pullido F."/>
            <person name="Nieckarz M."/>
            <person name="Delaby M."/>
            <person name="Nieves C."/>
            <person name="Viehboeck T."/>
            <person name="Krause N."/>
            <person name="Rivera-Millot A."/>
            <person name="Nakamura A."/>
            <person name="Vischer N."/>
            <person name="VanNieuwenhze M."/>
            <person name="Brun Y."/>
            <person name="Cava F."/>
            <person name="Bulgheresi S."/>
            <person name="Veyrier F."/>
        </authorList>
    </citation>
    <scope>NUCLEOTIDE SEQUENCE</scope>
    <source>
        <strain evidence="8">17694</strain>
    </source>
</reference>
<dbReference type="InterPro" id="IPR004843">
    <property type="entry name" value="Calcineurin-like_PHP"/>
</dbReference>